<name>M7SK16_EUTLA</name>
<accession>M7SK16</accession>
<evidence type="ECO:0000259" key="2">
    <source>
        <dbReference type="Pfam" id="PF20253"/>
    </source>
</evidence>
<proteinExistence type="predicted"/>
<reference evidence="4" key="1">
    <citation type="journal article" date="2013" name="Genome Announc.">
        <title>Draft genome sequence of the grapevine dieback fungus Eutypa lata UCR-EL1.</title>
        <authorList>
            <person name="Blanco-Ulate B."/>
            <person name="Rolshausen P.E."/>
            <person name="Cantu D."/>
        </authorList>
    </citation>
    <scope>NUCLEOTIDE SEQUENCE [LARGE SCALE GENOMIC DNA]</scope>
    <source>
        <strain evidence="4">UCR-EL1</strain>
    </source>
</reference>
<dbReference type="KEGG" id="ela:UCREL1_8362"/>
<dbReference type="EMBL" id="KB707034">
    <property type="protein sequence ID" value="EMR64673.1"/>
    <property type="molecule type" value="Genomic_DNA"/>
</dbReference>
<feature type="compositionally biased region" description="Low complexity" evidence="1">
    <location>
        <begin position="64"/>
        <end position="77"/>
    </location>
</feature>
<dbReference type="OrthoDB" id="5238236at2759"/>
<dbReference type="Proteomes" id="UP000012174">
    <property type="component" value="Unassembled WGS sequence"/>
</dbReference>
<dbReference type="Pfam" id="PF20253">
    <property type="entry name" value="DUF6604"/>
    <property type="match status" value="1"/>
</dbReference>
<dbReference type="STRING" id="1287681.M7SK16"/>
<sequence>MLPSTLVSTYQQYKQDTDSIATWLASTAKSLGFSSELSSATTTAPTSNTAGTGRLKGKARAQAKKQAASSAAATSSQPPLPAKPKYTINIKDFIPLAEYVAAKTVAVPDTFTATINRVISVRSAFGSKLGEHGEAFNEASDAKHQHFVGVLEKVREVLKPFTSPKDEDEASSAAASNLRNQFAGLAVYEPSQEFLDAPDIKRPVKTEDDNVIYEAESMSSFEDAIFALSALINDMNRVRAHIRWIWSNYKLGAFDLVAAAITTNTAIDLVRNMMGDILPLLKEHGGVGTMLERFYAFQCMLKGWDFGDILVADSKDNFNYKTYDIANGTYLMAYRLLEGFAKVLQPGTLPLYKEGIFGHYDPASNRSRKTGKEKYEDDRALLMPFFTELFTVIRRVKQWPVKDEFLRGMEELDRTKEIPFYAVFATQIFLDITYELGQDIQSPFRTFVDHTTVMDNDIKSHFNFHADVKISHWPESNNRWMRDLQDRIKWIGADPLRAIQERVWQNEGAVPPATESHRIFRMSPVINGLVLYYFRYRYHEVGFAVANAWGSIQSCEHIYNALRHEKLLKGTWADMDVVYANLGEASFYVGGEEPKTPDDYFKKFCLQMGTSAAAMSKSRRKNTPLASKAGPRGLKAASPVLSMFKARYIENSERFDFTPEHVDQIIELSLFENEGEVGEDGAFSLAQIEDAEKLKKKKNLQRESGRGPHKKATDGGQMAPEQLIKPLLYALHAETIEFAFPYLNMHRWCWRVLRAVKESSDSVLRQLYTPSYLERESELPFVVGWIFMAASTMDGGFSDRRPLQKAAEAFHEFVRTPASDFVITQVLGKQFGMPVQFEIEQDEEEGEDDD</sequence>
<feature type="domain" description="DUF6604" evidence="2">
    <location>
        <begin position="11"/>
        <end position="278"/>
    </location>
</feature>
<dbReference type="HOGENOM" id="CLU_008976_0_0_1"/>
<feature type="compositionally biased region" description="Low complexity" evidence="1">
    <location>
        <begin position="39"/>
        <end position="52"/>
    </location>
</feature>
<organism evidence="3 4">
    <name type="scientific">Eutypa lata (strain UCR-EL1)</name>
    <name type="common">Grapevine dieback disease fungus</name>
    <name type="synonym">Eutypa armeniacae</name>
    <dbReference type="NCBI Taxonomy" id="1287681"/>
    <lineage>
        <taxon>Eukaryota</taxon>
        <taxon>Fungi</taxon>
        <taxon>Dikarya</taxon>
        <taxon>Ascomycota</taxon>
        <taxon>Pezizomycotina</taxon>
        <taxon>Sordariomycetes</taxon>
        <taxon>Xylariomycetidae</taxon>
        <taxon>Xylariales</taxon>
        <taxon>Diatrypaceae</taxon>
        <taxon>Eutypa</taxon>
    </lineage>
</organism>
<evidence type="ECO:0000256" key="1">
    <source>
        <dbReference type="SAM" id="MobiDB-lite"/>
    </source>
</evidence>
<dbReference type="OMA" id="PVAQMFK"/>
<gene>
    <name evidence="3" type="ORF">UCREL1_8362</name>
</gene>
<dbReference type="AlphaFoldDB" id="M7SK16"/>
<keyword evidence="4" id="KW-1185">Reference proteome</keyword>
<feature type="region of interest" description="Disordered" evidence="1">
    <location>
        <begin position="696"/>
        <end position="717"/>
    </location>
</feature>
<dbReference type="PANTHER" id="PTHR38795:SF1">
    <property type="entry name" value="DUF6604 DOMAIN-CONTAINING PROTEIN"/>
    <property type="match status" value="1"/>
</dbReference>
<dbReference type="InterPro" id="IPR046539">
    <property type="entry name" value="DUF6604"/>
</dbReference>
<dbReference type="eggNOG" id="ENOG502RZSK">
    <property type="taxonomic scope" value="Eukaryota"/>
</dbReference>
<evidence type="ECO:0000313" key="3">
    <source>
        <dbReference type="EMBL" id="EMR64673.1"/>
    </source>
</evidence>
<evidence type="ECO:0000313" key="4">
    <source>
        <dbReference type="Proteomes" id="UP000012174"/>
    </source>
</evidence>
<feature type="region of interest" description="Disordered" evidence="1">
    <location>
        <begin position="39"/>
        <end position="81"/>
    </location>
</feature>
<protein>
    <recommendedName>
        <fullName evidence="2">DUF6604 domain-containing protein</fullName>
    </recommendedName>
</protein>
<dbReference type="PANTHER" id="PTHR38795">
    <property type="entry name" value="DUF6604 DOMAIN-CONTAINING PROTEIN"/>
    <property type="match status" value="1"/>
</dbReference>